<proteinExistence type="predicted"/>
<evidence type="ECO:0000313" key="1">
    <source>
        <dbReference type="EMBL" id="MFD2066664.1"/>
    </source>
</evidence>
<protein>
    <submittedName>
        <fullName evidence="1">Uncharacterized protein</fullName>
    </submittedName>
</protein>
<evidence type="ECO:0000313" key="2">
    <source>
        <dbReference type="Proteomes" id="UP001597369"/>
    </source>
</evidence>
<accession>A0ABW4WV82</accession>
<organism evidence="1 2">
    <name type="scientific">Pontibacter silvestris</name>
    <dbReference type="NCBI Taxonomy" id="2305183"/>
    <lineage>
        <taxon>Bacteria</taxon>
        <taxon>Pseudomonadati</taxon>
        <taxon>Bacteroidota</taxon>
        <taxon>Cytophagia</taxon>
        <taxon>Cytophagales</taxon>
        <taxon>Hymenobacteraceae</taxon>
        <taxon>Pontibacter</taxon>
    </lineage>
</organism>
<dbReference type="EMBL" id="JBHUHV010000022">
    <property type="protein sequence ID" value="MFD2066664.1"/>
    <property type="molecule type" value="Genomic_DNA"/>
</dbReference>
<dbReference type="RefSeq" id="WP_229960525.1">
    <property type="nucleotide sequence ID" value="NZ_JAJJWI010000008.1"/>
</dbReference>
<keyword evidence="2" id="KW-1185">Reference proteome</keyword>
<gene>
    <name evidence="1" type="ORF">ACFSKU_07185</name>
</gene>
<reference evidence="2" key="1">
    <citation type="journal article" date="2019" name="Int. J. Syst. Evol. Microbiol.">
        <title>The Global Catalogue of Microorganisms (GCM) 10K type strain sequencing project: providing services to taxonomists for standard genome sequencing and annotation.</title>
        <authorList>
            <consortium name="The Broad Institute Genomics Platform"/>
            <consortium name="The Broad Institute Genome Sequencing Center for Infectious Disease"/>
            <person name="Wu L."/>
            <person name="Ma J."/>
        </authorList>
    </citation>
    <scope>NUCLEOTIDE SEQUENCE [LARGE SCALE GENOMIC DNA]</scope>
    <source>
        <strain evidence="2">JCM 16545</strain>
    </source>
</reference>
<sequence>MGGFSAYGNGTGLFKACLNATTLDKAQGYISSRKQDMVENYVELLHLQNTKASPTTIFLNMNNTFYIFLDKKDKQIKVMQF</sequence>
<name>A0ABW4WV82_9BACT</name>
<comment type="caution">
    <text evidence="1">The sequence shown here is derived from an EMBL/GenBank/DDBJ whole genome shotgun (WGS) entry which is preliminary data.</text>
</comment>
<dbReference type="Proteomes" id="UP001597369">
    <property type="component" value="Unassembled WGS sequence"/>
</dbReference>